<dbReference type="AlphaFoldDB" id="A0A368HBW4"/>
<dbReference type="SUPFAM" id="SSF46626">
    <property type="entry name" value="Cytochrome c"/>
    <property type="match status" value="1"/>
</dbReference>
<dbReference type="RefSeq" id="WP_114282947.1">
    <property type="nucleotide sequence ID" value="NZ_CP080624.1"/>
</dbReference>
<evidence type="ECO:0000313" key="10">
    <source>
        <dbReference type="EMBL" id="RCN55925.1"/>
    </source>
</evidence>
<dbReference type="EMBL" id="PSYR01000002">
    <property type="protein sequence ID" value="RCN55925.1"/>
    <property type="molecule type" value="Genomic_DNA"/>
</dbReference>
<reference evidence="10 11" key="1">
    <citation type="submission" date="2018-02" db="EMBL/GenBank/DDBJ databases">
        <title>Insights into the biology of acidophilic members of the Acidiferrobacteraceae family derived from comparative genomic analyses.</title>
        <authorList>
            <person name="Issotta F."/>
            <person name="Thyssen C."/>
            <person name="Mena C."/>
            <person name="Moya A."/>
            <person name="Bellenberg S."/>
            <person name="Sproer C."/>
            <person name="Covarrubias P.C."/>
            <person name="Sand W."/>
            <person name="Quatrini R."/>
            <person name="Vera M."/>
        </authorList>
    </citation>
    <scope>NUCLEOTIDE SEQUENCE [LARGE SCALE GENOMIC DNA]</scope>
    <source>
        <strain evidence="11">m-1</strain>
    </source>
</reference>
<dbReference type="InterPro" id="IPR002324">
    <property type="entry name" value="Cyt_c_ID"/>
</dbReference>
<feature type="binding site" description="covalent" evidence="8">
    <location>
        <position position="109"/>
    </location>
    <ligand>
        <name>heme c</name>
        <dbReference type="ChEBI" id="CHEBI:61717"/>
    </ligand>
</feature>
<evidence type="ECO:0000259" key="9">
    <source>
        <dbReference type="Pfam" id="PF00034"/>
    </source>
</evidence>
<protein>
    <recommendedName>
        <fullName evidence="1">Cytochrome c-551</fullName>
    </recommendedName>
    <alternativeName>
        <fullName evidence="7">Cytochrome c551</fullName>
    </alternativeName>
</protein>
<dbReference type="InterPro" id="IPR009056">
    <property type="entry name" value="Cyt_c-like_dom"/>
</dbReference>
<evidence type="ECO:0000256" key="8">
    <source>
        <dbReference type="PIRSR" id="PIRSR602324-1"/>
    </source>
</evidence>
<comment type="PTM">
    <text evidence="8">Binds 1 heme c group covalently per subunit.</text>
</comment>
<name>A0A368HBW4_9GAMM</name>
<keyword evidence="4 8" id="KW-0479">Metal-binding</keyword>
<comment type="caution">
    <text evidence="10">The sequence shown here is derived from an EMBL/GenBank/DDBJ whole genome shotgun (WGS) entry which is preliminary data.</text>
</comment>
<evidence type="ECO:0000256" key="7">
    <source>
        <dbReference type="ARBA" id="ARBA00031244"/>
    </source>
</evidence>
<evidence type="ECO:0000313" key="11">
    <source>
        <dbReference type="Proteomes" id="UP000253250"/>
    </source>
</evidence>
<dbReference type="Proteomes" id="UP000253250">
    <property type="component" value="Unassembled WGS sequence"/>
</dbReference>
<feature type="binding site" description="covalent" evidence="8">
    <location>
        <position position="60"/>
    </location>
    <ligand>
        <name>heme c</name>
        <dbReference type="ChEBI" id="CHEBI:61717"/>
    </ligand>
</feature>
<dbReference type="InterPro" id="IPR036909">
    <property type="entry name" value="Cyt_c-like_dom_sf"/>
</dbReference>
<gene>
    <name evidence="10" type="ORF">C4900_08480</name>
</gene>
<dbReference type="GO" id="GO:0020037">
    <property type="term" value="F:heme binding"/>
    <property type="evidence" value="ECO:0007669"/>
    <property type="project" value="InterPro"/>
</dbReference>
<dbReference type="Gene3D" id="1.10.760.10">
    <property type="entry name" value="Cytochrome c-like domain"/>
    <property type="match status" value="1"/>
</dbReference>
<keyword evidence="6 8" id="KW-0408">Iron</keyword>
<evidence type="ECO:0000256" key="3">
    <source>
        <dbReference type="ARBA" id="ARBA00022617"/>
    </source>
</evidence>
<dbReference type="OrthoDB" id="8601734at2"/>
<keyword evidence="3 8" id="KW-0349">Heme</keyword>
<organism evidence="10 11">
    <name type="scientific">Acidiferrobacter thiooxydans</name>
    <dbReference type="NCBI Taxonomy" id="163359"/>
    <lineage>
        <taxon>Bacteria</taxon>
        <taxon>Pseudomonadati</taxon>
        <taxon>Pseudomonadota</taxon>
        <taxon>Gammaproteobacteria</taxon>
        <taxon>Acidiferrobacterales</taxon>
        <taxon>Acidiferrobacteraceae</taxon>
        <taxon>Acidiferrobacter</taxon>
    </lineage>
</organism>
<dbReference type="GO" id="GO:0009055">
    <property type="term" value="F:electron transfer activity"/>
    <property type="evidence" value="ECO:0007669"/>
    <property type="project" value="InterPro"/>
</dbReference>
<dbReference type="Pfam" id="PF00034">
    <property type="entry name" value="Cytochrom_C"/>
    <property type="match status" value="1"/>
</dbReference>
<evidence type="ECO:0000256" key="1">
    <source>
        <dbReference type="ARBA" id="ARBA00021020"/>
    </source>
</evidence>
<keyword evidence="11" id="KW-1185">Reference proteome</keyword>
<proteinExistence type="predicted"/>
<keyword evidence="2" id="KW-0813">Transport</keyword>
<sequence length="138" mass="15303">MKTHRYPSPSVHAAVARTMPIPRKMTMTLVLSALAAVVVAHGTMHHERALMTQAGCFTCHAVHSRKIGPAFSWVAYHYRTQPGSLQHLARKVITGGTGYWAPWTYNTPMIPHPNLSMTQAEGMVRWVLKQSPIKPPAP</sequence>
<evidence type="ECO:0000256" key="5">
    <source>
        <dbReference type="ARBA" id="ARBA00022982"/>
    </source>
</evidence>
<accession>A0A368HBW4</accession>
<evidence type="ECO:0000256" key="4">
    <source>
        <dbReference type="ARBA" id="ARBA00022723"/>
    </source>
</evidence>
<dbReference type="GO" id="GO:0005506">
    <property type="term" value="F:iron ion binding"/>
    <property type="evidence" value="ECO:0007669"/>
    <property type="project" value="InterPro"/>
</dbReference>
<keyword evidence="5" id="KW-0249">Electron transport</keyword>
<evidence type="ECO:0000256" key="2">
    <source>
        <dbReference type="ARBA" id="ARBA00022448"/>
    </source>
</evidence>
<feature type="domain" description="Cytochrome c" evidence="9">
    <location>
        <begin position="49"/>
        <end position="129"/>
    </location>
</feature>
<evidence type="ECO:0000256" key="6">
    <source>
        <dbReference type="ARBA" id="ARBA00023004"/>
    </source>
</evidence>
<feature type="binding site" description="covalent" evidence="8">
    <location>
        <position position="56"/>
    </location>
    <ligand>
        <name>heme c</name>
        <dbReference type="ChEBI" id="CHEBI:61717"/>
    </ligand>
</feature>
<dbReference type="PRINTS" id="PR00606">
    <property type="entry name" value="CYTCHROMECID"/>
</dbReference>